<dbReference type="InterPro" id="IPR037177">
    <property type="entry name" value="DLC_sf"/>
</dbReference>
<dbReference type="AlphaFoldDB" id="G7YRK2"/>
<dbReference type="FunFam" id="3.30.740.10:FF:000001">
    <property type="entry name" value="Dynein light chain"/>
    <property type="match status" value="1"/>
</dbReference>
<keyword evidence="4" id="KW-0813">Transport</keyword>
<evidence type="ECO:0000256" key="10">
    <source>
        <dbReference type="ARBA" id="ARBA00023175"/>
    </source>
</evidence>
<dbReference type="PANTHER" id="PTHR11886:SF35">
    <property type="entry name" value="DYNEIN LIGHT CHAIN"/>
    <property type="match status" value="1"/>
</dbReference>
<evidence type="ECO:0000256" key="4">
    <source>
        <dbReference type="ARBA" id="ARBA00022448"/>
    </source>
</evidence>
<keyword evidence="15" id="KW-1185">Reference proteome</keyword>
<dbReference type="GO" id="GO:0015031">
    <property type="term" value="P:protein transport"/>
    <property type="evidence" value="ECO:0007669"/>
    <property type="project" value="UniProtKB-KW"/>
</dbReference>
<keyword evidence="9 13" id="KW-0243">Dynein</keyword>
<keyword evidence="7" id="KW-0509">mRNA transport</keyword>
<dbReference type="PROSITE" id="PS01239">
    <property type="entry name" value="DYNEIN_LIGHT_1"/>
    <property type="match status" value="1"/>
</dbReference>
<dbReference type="CDD" id="cd21452">
    <property type="entry name" value="DLC-like_DYNLL1_DYNLL2"/>
    <property type="match status" value="1"/>
</dbReference>
<accession>G7YRK2</accession>
<proteinExistence type="inferred from homology"/>
<dbReference type="PANTHER" id="PTHR11886">
    <property type="entry name" value="DYNEIN LIGHT CHAIN"/>
    <property type="match status" value="1"/>
</dbReference>
<dbReference type="GO" id="GO:0005874">
    <property type="term" value="C:microtubule"/>
    <property type="evidence" value="ECO:0007669"/>
    <property type="project" value="UniProtKB-KW"/>
</dbReference>
<dbReference type="FunFam" id="3.30.740.10:FF:000005">
    <property type="entry name" value="Dynein light chain"/>
    <property type="match status" value="1"/>
</dbReference>
<reference key="2">
    <citation type="submission" date="2011-10" db="EMBL/GenBank/DDBJ databases">
        <title>The genome and transcriptome sequence of Clonorchis sinensis provide insights into the carcinogenic liver fluke.</title>
        <authorList>
            <person name="Wang X."/>
            <person name="Huang Y."/>
            <person name="Chen W."/>
            <person name="Liu H."/>
            <person name="Guo L."/>
            <person name="Chen Y."/>
            <person name="Luo F."/>
            <person name="Zhou W."/>
            <person name="Sun J."/>
            <person name="Mao Q."/>
            <person name="Liang P."/>
            <person name="Zhou C."/>
            <person name="Tian Y."/>
            <person name="Men J."/>
            <person name="Lv X."/>
            <person name="Huang L."/>
            <person name="Zhou J."/>
            <person name="Hu Y."/>
            <person name="Li R."/>
            <person name="Zhang F."/>
            <person name="Lei H."/>
            <person name="Li X."/>
            <person name="Hu X."/>
            <person name="Liang C."/>
            <person name="Xu J."/>
            <person name="Wu Z."/>
            <person name="Yu X."/>
        </authorList>
    </citation>
    <scope>NUCLEOTIDE SEQUENCE</scope>
    <source>
        <strain>Henan</strain>
    </source>
</reference>
<sequence length="178" mass="20587">MGDRKAVIKNADMSNDMQDDAVHTAAYALDKFPLEKDVAAHLKKEFDRKYSPTWHCVVGKHFGSYRKLPNRPSPQSHSSRFTLALEKTRMGERKAVIKNADMPNDMQDEAVQVAAYAVDHFDMEKDIAAHLKKEFDRKYSPTWHCIVGKNFGSYVTHETQNFIYFYFQDRAFLLFKSG</sequence>
<dbReference type="Proteomes" id="UP000008909">
    <property type="component" value="Unassembled WGS sequence"/>
</dbReference>
<dbReference type="GO" id="GO:0051028">
    <property type="term" value="P:mRNA transport"/>
    <property type="evidence" value="ECO:0007669"/>
    <property type="project" value="UniProtKB-KW"/>
</dbReference>
<dbReference type="GO" id="GO:0045505">
    <property type="term" value="F:dynein intermediate chain binding"/>
    <property type="evidence" value="ECO:0007669"/>
    <property type="project" value="TreeGrafter"/>
</dbReference>
<dbReference type="GO" id="GO:0005868">
    <property type="term" value="C:cytoplasmic dynein complex"/>
    <property type="evidence" value="ECO:0007669"/>
    <property type="project" value="TreeGrafter"/>
</dbReference>
<evidence type="ECO:0000313" key="15">
    <source>
        <dbReference type="Proteomes" id="UP000008909"/>
    </source>
</evidence>
<dbReference type="SMART" id="SM01375">
    <property type="entry name" value="Dynein_light"/>
    <property type="match status" value="2"/>
</dbReference>
<organism evidence="14 15">
    <name type="scientific">Clonorchis sinensis</name>
    <name type="common">Chinese liver fluke</name>
    <dbReference type="NCBI Taxonomy" id="79923"/>
    <lineage>
        <taxon>Eukaryota</taxon>
        <taxon>Metazoa</taxon>
        <taxon>Spiralia</taxon>
        <taxon>Lophotrochozoa</taxon>
        <taxon>Platyhelminthes</taxon>
        <taxon>Trematoda</taxon>
        <taxon>Digenea</taxon>
        <taxon>Opisthorchiida</taxon>
        <taxon>Opisthorchiata</taxon>
        <taxon>Opisthorchiidae</taxon>
        <taxon>Clonorchis</taxon>
    </lineage>
</organism>
<dbReference type="GO" id="GO:0005634">
    <property type="term" value="C:nucleus"/>
    <property type="evidence" value="ECO:0007669"/>
    <property type="project" value="UniProtKB-SubCell"/>
</dbReference>
<comment type="similarity">
    <text evidence="3 13">Belongs to the dynein light chain family.</text>
</comment>
<dbReference type="CDD" id="cd21450">
    <property type="entry name" value="DLC-like_DYNLL1-like"/>
    <property type="match status" value="1"/>
</dbReference>
<evidence type="ECO:0000256" key="13">
    <source>
        <dbReference type="RuleBase" id="RU365010"/>
    </source>
</evidence>
<keyword evidence="11 13" id="KW-0206">Cytoskeleton</keyword>
<name>G7YRK2_CLOSI</name>
<dbReference type="EMBL" id="DF144042">
    <property type="protein sequence ID" value="GAA55582.1"/>
    <property type="molecule type" value="Genomic_DNA"/>
</dbReference>
<evidence type="ECO:0000256" key="6">
    <source>
        <dbReference type="ARBA" id="ARBA00022701"/>
    </source>
</evidence>
<keyword evidence="12" id="KW-0539">Nucleus</keyword>
<comment type="subcellular location">
    <subcellularLocation>
        <location evidence="2 13">Cytoplasm</location>
        <location evidence="2 13">Cytoskeleton</location>
    </subcellularLocation>
    <subcellularLocation>
        <location evidence="1">Nucleus</location>
    </subcellularLocation>
</comment>
<dbReference type="GO" id="GO:0007017">
    <property type="term" value="P:microtubule-based process"/>
    <property type="evidence" value="ECO:0007669"/>
    <property type="project" value="InterPro"/>
</dbReference>
<evidence type="ECO:0000256" key="2">
    <source>
        <dbReference type="ARBA" id="ARBA00004245"/>
    </source>
</evidence>
<dbReference type="Pfam" id="PF01221">
    <property type="entry name" value="Dynein_light"/>
    <property type="match status" value="2"/>
</dbReference>
<evidence type="ECO:0000256" key="12">
    <source>
        <dbReference type="ARBA" id="ARBA00023242"/>
    </source>
</evidence>
<keyword evidence="6 13" id="KW-0493">Microtubule</keyword>
<evidence type="ECO:0000256" key="11">
    <source>
        <dbReference type="ARBA" id="ARBA00023212"/>
    </source>
</evidence>
<protein>
    <recommendedName>
        <fullName evidence="13">Dynein light chain</fullName>
    </recommendedName>
</protein>
<dbReference type="InterPro" id="IPR001372">
    <property type="entry name" value="Dynein_light_chain_typ-1/2"/>
</dbReference>
<evidence type="ECO:0000256" key="3">
    <source>
        <dbReference type="ARBA" id="ARBA00010156"/>
    </source>
</evidence>
<keyword evidence="8" id="KW-0653">Protein transport</keyword>
<dbReference type="InterPro" id="IPR019763">
    <property type="entry name" value="Dynein_light_1/2_CS"/>
</dbReference>
<dbReference type="SUPFAM" id="SSF54648">
    <property type="entry name" value="DLC"/>
    <property type="match status" value="2"/>
</dbReference>
<keyword evidence="5 13" id="KW-0963">Cytoplasm</keyword>
<evidence type="ECO:0000313" key="14">
    <source>
        <dbReference type="EMBL" id="GAA55582.1"/>
    </source>
</evidence>
<evidence type="ECO:0000256" key="5">
    <source>
        <dbReference type="ARBA" id="ARBA00022490"/>
    </source>
</evidence>
<evidence type="ECO:0000256" key="8">
    <source>
        <dbReference type="ARBA" id="ARBA00022927"/>
    </source>
</evidence>
<evidence type="ECO:0000256" key="1">
    <source>
        <dbReference type="ARBA" id="ARBA00004123"/>
    </source>
</evidence>
<keyword evidence="10 13" id="KW-0505">Motor protein</keyword>
<reference evidence="14" key="1">
    <citation type="journal article" date="2011" name="Genome Biol.">
        <title>The draft genome of the carcinogenic human liver fluke Clonorchis sinensis.</title>
        <authorList>
            <person name="Wang X."/>
            <person name="Chen W."/>
            <person name="Huang Y."/>
            <person name="Sun J."/>
            <person name="Men J."/>
            <person name="Liu H."/>
            <person name="Luo F."/>
            <person name="Guo L."/>
            <person name="Lv X."/>
            <person name="Deng C."/>
            <person name="Zhou C."/>
            <person name="Fan Y."/>
            <person name="Li X."/>
            <person name="Huang L."/>
            <person name="Hu Y."/>
            <person name="Liang C."/>
            <person name="Hu X."/>
            <person name="Xu J."/>
            <person name="Yu X."/>
        </authorList>
    </citation>
    <scope>NUCLEOTIDE SEQUENCE [LARGE SCALE GENOMIC DNA]</scope>
    <source>
        <strain evidence="14">Henan</strain>
    </source>
</reference>
<evidence type="ECO:0000256" key="9">
    <source>
        <dbReference type="ARBA" id="ARBA00023017"/>
    </source>
</evidence>
<dbReference type="Gene3D" id="3.30.740.10">
    <property type="entry name" value="Protein Inhibitor Of Neuronal Nitric Oxide Synthase"/>
    <property type="match status" value="2"/>
</dbReference>
<gene>
    <name evidence="14" type="ORF">CLF_108369</name>
</gene>
<evidence type="ECO:0000256" key="7">
    <source>
        <dbReference type="ARBA" id="ARBA00022816"/>
    </source>
</evidence>